<comment type="caution">
    <text evidence="1">The sequence shown here is derived from an EMBL/GenBank/DDBJ whole genome shotgun (WGS) entry which is preliminary data.</text>
</comment>
<proteinExistence type="predicted"/>
<protein>
    <submittedName>
        <fullName evidence="1">Uncharacterized protein</fullName>
    </submittedName>
</protein>
<gene>
    <name evidence="1" type="ORF">ACFFTR_52835</name>
</gene>
<dbReference type="Proteomes" id="UP001589608">
    <property type="component" value="Unassembled WGS sequence"/>
</dbReference>
<dbReference type="EMBL" id="JBHMCA010000091">
    <property type="protein sequence ID" value="MFB9451804.1"/>
    <property type="molecule type" value="Genomic_DNA"/>
</dbReference>
<reference evidence="1 2" key="1">
    <citation type="submission" date="2024-09" db="EMBL/GenBank/DDBJ databases">
        <authorList>
            <person name="Sun Q."/>
            <person name="Mori K."/>
        </authorList>
    </citation>
    <scope>NUCLEOTIDE SEQUENCE [LARGE SCALE GENOMIC DNA]</scope>
    <source>
        <strain evidence="1 2">JCM 3307</strain>
    </source>
</reference>
<evidence type="ECO:0000313" key="1">
    <source>
        <dbReference type="EMBL" id="MFB9451804.1"/>
    </source>
</evidence>
<keyword evidence="2" id="KW-1185">Reference proteome</keyword>
<name>A0ABV5MSF1_9ACTN</name>
<dbReference type="RefSeq" id="WP_223104494.1">
    <property type="nucleotide sequence ID" value="NZ_CP061913.1"/>
</dbReference>
<sequence>MDELLRSGDDGRLDGDGGGPQGVLAAVRIARVGTLPVRFSPLVVASPVTG</sequence>
<evidence type="ECO:0000313" key="2">
    <source>
        <dbReference type="Proteomes" id="UP001589608"/>
    </source>
</evidence>
<organism evidence="1 2">
    <name type="scientific">Dactylosporangium vinaceum</name>
    <dbReference type="NCBI Taxonomy" id="53362"/>
    <lineage>
        <taxon>Bacteria</taxon>
        <taxon>Bacillati</taxon>
        <taxon>Actinomycetota</taxon>
        <taxon>Actinomycetes</taxon>
        <taxon>Micromonosporales</taxon>
        <taxon>Micromonosporaceae</taxon>
        <taxon>Dactylosporangium</taxon>
    </lineage>
</organism>
<accession>A0ABV5MSF1</accession>